<feature type="transmembrane region" description="Helical" evidence="10">
    <location>
        <begin position="138"/>
        <end position="171"/>
    </location>
</feature>
<dbReference type="PANTHER" id="PTHR21137:SF35">
    <property type="entry name" value="ODORANT RECEPTOR 19A-RELATED"/>
    <property type="match status" value="1"/>
</dbReference>
<dbReference type="EMBL" id="UFQT01001460">
    <property type="protein sequence ID" value="SSX30659.1"/>
    <property type="molecule type" value="Genomic_DNA"/>
</dbReference>
<evidence type="ECO:0000256" key="2">
    <source>
        <dbReference type="ARBA" id="ARBA00022475"/>
    </source>
</evidence>
<dbReference type="PANTHER" id="PTHR21137">
    <property type="entry name" value="ODORANT RECEPTOR"/>
    <property type="match status" value="1"/>
</dbReference>
<evidence type="ECO:0000256" key="3">
    <source>
        <dbReference type="ARBA" id="ARBA00022606"/>
    </source>
</evidence>
<protein>
    <submittedName>
        <fullName evidence="11">CSON002738 protein</fullName>
    </submittedName>
</protein>
<evidence type="ECO:0000256" key="9">
    <source>
        <dbReference type="ARBA" id="ARBA00023224"/>
    </source>
</evidence>
<dbReference type="AlphaFoldDB" id="A0A336KZR6"/>
<evidence type="ECO:0000256" key="8">
    <source>
        <dbReference type="ARBA" id="ARBA00023170"/>
    </source>
</evidence>
<dbReference type="EMBL" id="UFQS01001460">
    <property type="protein sequence ID" value="SSX11088.1"/>
    <property type="molecule type" value="Genomic_DNA"/>
</dbReference>
<evidence type="ECO:0000313" key="11">
    <source>
        <dbReference type="EMBL" id="SSX11088.1"/>
    </source>
</evidence>
<evidence type="ECO:0000256" key="5">
    <source>
        <dbReference type="ARBA" id="ARBA00022725"/>
    </source>
</evidence>
<keyword evidence="3" id="KW-0716">Sensory transduction</keyword>
<dbReference type="GO" id="GO:0005886">
    <property type="term" value="C:plasma membrane"/>
    <property type="evidence" value="ECO:0007669"/>
    <property type="project" value="UniProtKB-SubCell"/>
</dbReference>
<dbReference type="GO" id="GO:0005549">
    <property type="term" value="F:odorant binding"/>
    <property type="evidence" value="ECO:0007669"/>
    <property type="project" value="InterPro"/>
</dbReference>
<dbReference type="GO" id="GO:0007165">
    <property type="term" value="P:signal transduction"/>
    <property type="evidence" value="ECO:0007669"/>
    <property type="project" value="UniProtKB-KW"/>
</dbReference>
<keyword evidence="8" id="KW-0675">Receptor</keyword>
<dbReference type="GO" id="GO:0004984">
    <property type="term" value="F:olfactory receptor activity"/>
    <property type="evidence" value="ECO:0007669"/>
    <property type="project" value="InterPro"/>
</dbReference>
<organism evidence="11">
    <name type="scientific">Culicoides sonorensis</name>
    <name type="common">Biting midge</name>
    <dbReference type="NCBI Taxonomy" id="179676"/>
    <lineage>
        <taxon>Eukaryota</taxon>
        <taxon>Metazoa</taxon>
        <taxon>Ecdysozoa</taxon>
        <taxon>Arthropoda</taxon>
        <taxon>Hexapoda</taxon>
        <taxon>Insecta</taxon>
        <taxon>Pterygota</taxon>
        <taxon>Neoptera</taxon>
        <taxon>Endopterygota</taxon>
        <taxon>Diptera</taxon>
        <taxon>Nematocera</taxon>
        <taxon>Chironomoidea</taxon>
        <taxon>Ceratopogonidae</taxon>
        <taxon>Ceratopogoninae</taxon>
        <taxon>Culicoides</taxon>
        <taxon>Monoculicoides</taxon>
    </lineage>
</organism>
<keyword evidence="2" id="KW-1003">Cell membrane</keyword>
<gene>
    <name evidence="11" type="primary">CSON002738</name>
</gene>
<keyword evidence="9" id="KW-0807">Transducer</keyword>
<dbReference type="Pfam" id="PF02949">
    <property type="entry name" value="7tm_6"/>
    <property type="match status" value="2"/>
</dbReference>
<feature type="transmembrane region" description="Helical" evidence="10">
    <location>
        <begin position="275"/>
        <end position="298"/>
    </location>
</feature>
<reference evidence="11" key="1">
    <citation type="submission" date="2018-04" db="EMBL/GenBank/DDBJ databases">
        <authorList>
            <person name="Go L.Y."/>
            <person name="Mitchell J.A."/>
        </authorList>
    </citation>
    <scope>NUCLEOTIDE SEQUENCE</scope>
    <source>
        <tissue evidence="11">Whole organism</tissue>
    </source>
</reference>
<feature type="transmembrane region" description="Helical" evidence="10">
    <location>
        <begin position="304"/>
        <end position="327"/>
    </location>
</feature>
<proteinExistence type="predicted"/>
<name>A0A336KZR6_CULSO</name>
<feature type="transmembrane region" description="Helical" evidence="10">
    <location>
        <begin position="191"/>
        <end position="213"/>
    </location>
</feature>
<evidence type="ECO:0000256" key="1">
    <source>
        <dbReference type="ARBA" id="ARBA00004651"/>
    </source>
</evidence>
<keyword evidence="5" id="KW-0552">Olfaction</keyword>
<feature type="transmembrane region" description="Helical" evidence="10">
    <location>
        <begin position="52"/>
        <end position="69"/>
    </location>
</feature>
<sequence length="496" mass="57598">MLYFQNKLRRLKRFKDDHDAFYFFNRVCRCCNRWARPIGLSMMDEGFTPKNARFIFLVTWNFTFVLININSVVNRKNEDMVEIFNSCITIGMALQGLVKQYTFSKHYKEILHLVESGTNLYHKLKHEKIIKIARDFAFFGWFIVIHFLRYAYTVAVAGCILIPIMYSHILGPHRILPFDVELPFINPTTNFGYWINVILISVSGIMETIGLVASDGIYIVLLLNGFTQLENIFFELECLDELILKKSDKISAKLNEIIQLHQKYISYIRRINEMFLMYFTVNVVTMVYQIVISLFILATVNNKISAPLLVFTGSCQLLITCVVGTVLEVKHDKLILCTYDVCWYDMEIKEQKKLKLLLQAAQQDVYIEYVFGALNIPLFVEIYKKIYSGLTMLNNKISAPILVLTGTSQLLICCVVGTVLEAKHDKLIRCTYDVCWYDMEIKEQKKLKLLLQAAQQDVYIEYLFGALNIPLFVEIYKKIYSGLTMLVNSQQHEGPK</sequence>
<keyword evidence="4 10" id="KW-0812">Transmembrane</keyword>
<evidence type="ECO:0000256" key="6">
    <source>
        <dbReference type="ARBA" id="ARBA00022989"/>
    </source>
</evidence>
<keyword evidence="7 10" id="KW-0472">Membrane</keyword>
<dbReference type="InterPro" id="IPR004117">
    <property type="entry name" value="7tm6_olfct_rcpt"/>
</dbReference>
<keyword evidence="6 10" id="KW-1133">Transmembrane helix</keyword>
<comment type="subcellular location">
    <subcellularLocation>
        <location evidence="1">Cell membrane</location>
        <topology evidence="1">Multi-pass membrane protein</topology>
    </subcellularLocation>
</comment>
<evidence type="ECO:0000256" key="4">
    <source>
        <dbReference type="ARBA" id="ARBA00022692"/>
    </source>
</evidence>
<evidence type="ECO:0000313" key="12">
    <source>
        <dbReference type="EMBL" id="SSX30659.1"/>
    </source>
</evidence>
<evidence type="ECO:0000256" key="7">
    <source>
        <dbReference type="ARBA" id="ARBA00023136"/>
    </source>
</evidence>
<dbReference type="VEuPathDB" id="VectorBase:CSON002738"/>
<reference evidence="12" key="2">
    <citation type="submission" date="2018-07" db="EMBL/GenBank/DDBJ databases">
        <authorList>
            <person name="Quirk P.G."/>
            <person name="Krulwich T.A."/>
        </authorList>
    </citation>
    <scope>NUCLEOTIDE SEQUENCE</scope>
</reference>
<evidence type="ECO:0000256" key="10">
    <source>
        <dbReference type="SAM" id="Phobius"/>
    </source>
</evidence>
<accession>A0A336KZR6</accession>